<evidence type="ECO:0000256" key="7">
    <source>
        <dbReference type="HAMAP-Rule" id="MF_00503"/>
    </source>
</evidence>
<accession>A0A1G2HKF3</accession>
<evidence type="ECO:0000256" key="2">
    <source>
        <dbReference type="ARBA" id="ARBA00022730"/>
    </source>
</evidence>
<evidence type="ECO:0000256" key="6">
    <source>
        <dbReference type="ARBA" id="ARBA00035292"/>
    </source>
</evidence>
<dbReference type="InterPro" id="IPR036935">
    <property type="entry name" value="Ribosomal_bL9_N_sf"/>
</dbReference>
<protein>
    <recommendedName>
        <fullName evidence="6 7">Large ribosomal subunit protein bL9</fullName>
    </recommendedName>
</protein>
<sequence length="149" mass="16936">MKIILLQDVENIGKKYEIKEVKAGYARNFLIPREFAKLATKDNLKWLKGQKEIIEKEAEEDLKKSQEIASLIDGAEVNIQVKVGPEGQLFESINNIKISEKLKEMGFDVKKSQINLKEVIKSTGEFPVKIALDHNLEAEVNVIITKEEV</sequence>
<dbReference type="InterPro" id="IPR036791">
    <property type="entry name" value="Ribosomal_bL9_C_sf"/>
</dbReference>
<feature type="domain" description="Ribosomal protein L9" evidence="8">
    <location>
        <begin position="1"/>
        <end position="45"/>
    </location>
</feature>
<comment type="function">
    <text evidence="7">Binds to the 23S rRNA.</text>
</comment>
<dbReference type="InterPro" id="IPR009027">
    <property type="entry name" value="Ribosomal_bL9/RNase_H1_N"/>
</dbReference>
<dbReference type="GO" id="GO:0005840">
    <property type="term" value="C:ribosome"/>
    <property type="evidence" value="ECO:0007669"/>
    <property type="project" value="UniProtKB-KW"/>
</dbReference>
<organism evidence="10 11">
    <name type="scientific">Candidatus Staskawiczbacteria bacterium RIFCSPHIGHO2_01_FULL_34_27</name>
    <dbReference type="NCBI Taxonomy" id="1802199"/>
    <lineage>
        <taxon>Bacteria</taxon>
        <taxon>Candidatus Staskawicziibacteriota</taxon>
    </lineage>
</organism>
<evidence type="ECO:0000256" key="1">
    <source>
        <dbReference type="ARBA" id="ARBA00010605"/>
    </source>
</evidence>
<evidence type="ECO:0000259" key="8">
    <source>
        <dbReference type="Pfam" id="PF01281"/>
    </source>
</evidence>
<dbReference type="AlphaFoldDB" id="A0A1G2HKF3"/>
<evidence type="ECO:0000313" key="10">
    <source>
        <dbReference type="EMBL" id="OGZ62967.1"/>
    </source>
</evidence>
<dbReference type="SUPFAM" id="SSF55653">
    <property type="entry name" value="Ribosomal protein L9 C-domain"/>
    <property type="match status" value="1"/>
</dbReference>
<dbReference type="GO" id="GO:0006412">
    <property type="term" value="P:translation"/>
    <property type="evidence" value="ECO:0007669"/>
    <property type="project" value="UniProtKB-UniRule"/>
</dbReference>
<evidence type="ECO:0000259" key="9">
    <source>
        <dbReference type="Pfam" id="PF03948"/>
    </source>
</evidence>
<dbReference type="InterPro" id="IPR000244">
    <property type="entry name" value="Ribosomal_bL9"/>
</dbReference>
<dbReference type="InterPro" id="IPR020594">
    <property type="entry name" value="Ribosomal_bL9_bac/chp"/>
</dbReference>
<feature type="domain" description="Large ribosomal subunit protein bL9 C-terminal" evidence="9">
    <location>
        <begin position="64"/>
        <end position="145"/>
    </location>
</feature>
<comment type="similarity">
    <text evidence="1 7">Belongs to the bacterial ribosomal protein bL9 family.</text>
</comment>
<keyword evidence="2 7" id="KW-0699">rRNA-binding</keyword>
<keyword evidence="4 7" id="KW-0689">Ribosomal protein</keyword>
<evidence type="ECO:0000256" key="4">
    <source>
        <dbReference type="ARBA" id="ARBA00022980"/>
    </source>
</evidence>
<keyword evidence="5 7" id="KW-0687">Ribonucleoprotein</keyword>
<keyword evidence="3 7" id="KW-0694">RNA-binding</keyword>
<dbReference type="Gene3D" id="3.40.5.10">
    <property type="entry name" value="Ribosomal protein L9, N-terminal domain"/>
    <property type="match status" value="1"/>
</dbReference>
<evidence type="ECO:0000256" key="5">
    <source>
        <dbReference type="ARBA" id="ARBA00023274"/>
    </source>
</evidence>
<dbReference type="GO" id="GO:0019843">
    <property type="term" value="F:rRNA binding"/>
    <property type="evidence" value="ECO:0007669"/>
    <property type="project" value="UniProtKB-UniRule"/>
</dbReference>
<dbReference type="EMBL" id="MHOL01000010">
    <property type="protein sequence ID" value="OGZ62967.1"/>
    <property type="molecule type" value="Genomic_DNA"/>
</dbReference>
<evidence type="ECO:0000256" key="3">
    <source>
        <dbReference type="ARBA" id="ARBA00022884"/>
    </source>
</evidence>
<dbReference type="NCBIfam" id="TIGR00158">
    <property type="entry name" value="L9"/>
    <property type="match status" value="1"/>
</dbReference>
<dbReference type="GO" id="GO:1990904">
    <property type="term" value="C:ribonucleoprotein complex"/>
    <property type="evidence" value="ECO:0007669"/>
    <property type="project" value="UniProtKB-KW"/>
</dbReference>
<dbReference type="HAMAP" id="MF_00503">
    <property type="entry name" value="Ribosomal_bL9"/>
    <property type="match status" value="1"/>
</dbReference>
<evidence type="ECO:0000313" key="11">
    <source>
        <dbReference type="Proteomes" id="UP000178991"/>
    </source>
</evidence>
<name>A0A1G2HKF3_9BACT</name>
<dbReference type="GO" id="GO:0003735">
    <property type="term" value="F:structural constituent of ribosome"/>
    <property type="evidence" value="ECO:0007669"/>
    <property type="project" value="InterPro"/>
</dbReference>
<dbReference type="Pfam" id="PF03948">
    <property type="entry name" value="Ribosomal_L9_C"/>
    <property type="match status" value="1"/>
</dbReference>
<dbReference type="Pfam" id="PF01281">
    <property type="entry name" value="Ribosomal_L9_N"/>
    <property type="match status" value="1"/>
</dbReference>
<comment type="caution">
    <text evidence="10">The sequence shown here is derived from an EMBL/GenBank/DDBJ whole genome shotgun (WGS) entry which is preliminary data.</text>
</comment>
<gene>
    <name evidence="7" type="primary">rplI</name>
    <name evidence="10" type="ORF">A2639_01605</name>
</gene>
<dbReference type="PANTHER" id="PTHR21368">
    <property type="entry name" value="50S RIBOSOMAL PROTEIN L9"/>
    <property type="match status" value="1"/>
</dbReference>
<dbReference type="Proteomes" id="UP000178991">
    <property type="component" value="Unassembled WGS sequence"/>
</dbReference>
<dbReference type="InterPro" id="IPR020069">
    <property type="entry name" value="Ribosomal_bL9_C"/>
</dbReference>
<dbReference type="Gene3D" id="3.10.430.100">
    <property type="entry name" value="Ribosomal protein L9, C-terminal domain"/>
    <property type="match status" value="1"/>
</dbReference>
<proteinExistence type="inferred from homology"/>
<dbReference type="InterPro" id="IPR020070">
    <property type="entry name" value="Ribosomal_bL9_N"/>
</dbReference>
<reference evidence="10 11" key="1">
    <citation type="journal article" date="2016" name="Nat. Commun.">
        <title>Thousands of microbial genomes shed light on interconnected biogeochemical processes in an aquifer system.</title>
        <authorList>
            <person name="Anantharaman K."/>
            <person name="Brown C.T."/>
            <person name="Hug L.A."/>
            <person name="Sharon I."/>
            <person name="Castelle C.J."/>
            <person name="Probst A.J."/>
            <person name="Thomas B.C."/>
            <person name="Singh A."/>
            <person name="Wilkins M.J."/>
            <person name="Karaoz U."/>
            <person name="Brodie E.L."/>
            <person name="Williams K.H."/>
            <person name="Hubbard S.S."/>
            <person name="Banfield J.F."/>
        </authorList>
    </citation>
    <scope>NUCLEOTIDE SEQUENCE [LARGE SCALE GENOMIC DNA]</scope>
</reference>
<dbReference type="SUPFAM" id="SSF55658">
    <property type="entry name" value="L9 N-domain-like"/>
    <property type="match status" value="1"/>
</dbReference>